<dbReference type="Proteomes" id="UP000176998">
    <property type="component" value="Unassembled WGS sequence"/>
</dbReference>
<protein>
    <submittedName>
        <fullName evidence="1">Uncharacterized protein</fullName>
    </submittedName>
</protein>
<dbReference type="RefSeq" id="XP_022479929.1">
    <property type="nucleotide sequence ID" value="XM_022613545.1"/>
</dbReference>
<reference evidence="1 2" key="1">
    <citation type="submission" date="2016-09" db="EMBL/GenBank/DDBJ databases">
        <authorList>
            <person name="Capua I."/>
            <person name="De Benedictis P."/>
            <person name="Joannis T."/>
            <person name="Lombin L.H."/>
            <person name="Cattoli G."/>
        </authorList>
    </citation>
    <scope>NUCLEOTIDE SEQUENCE [LARGE SCALE GENOMIC DNA]</scope>
    <source>
        <strain evidence="1 2">IMI 309357</strain>
    </source>
</reference>
<dbReference type="GeneID" id="34555055"/>
<comment type="caution">
    <text evidence="1">The sequence shown here is derived from an EMBL/GenBank/DDBJ whole genome shotgun (WGS) entry which is preliminary data.</text>
</comment>
<sequence>MISIDFGAAVAPQNANSCDLERSKGGRAHALLGPWVGPPALARGQPRRPRFCSIGRRLKLRSNIA</sequence>
<organism evidence="1 2">
    <name type="scientific">Colletotrichum orchidophilum</name>
    <dbReference type="NCBI Taxonomy" id="1209926"/>
    <lineage>
        <taxon>Eukaryota</taxon>
        <taxon>Fungi</taxon>
        <taxon>Dikarya</taxon>
        <taxon>Ascomycota</taxon>
        <taxon>Pezizomycotina</taxon>
        <taxon>Sordariomycetes</taxon>
        <taxon>Hypocreomycetidae</taxon>
        <taxon>Glomerellales</taxon>
        <taxon>Glomerellaceae</taxon>
        <taxon>Colletotrichum</taxon>
    </lineage>
</organism>
<dbReference type="AlphaFoldDB" id="A0A1G4BMX3"/>
<proteinExistence type="predicted"/>
<evidence type="ECO:0000313" key="1">
    <source>
        <dbReference type="EMBL" id="OHF02791.1"/>
    </source>
</evidence>
<accession>A0A1G4BMX3</accession>
<dbReference type="EMBL" id="MJBS01000010">
    <property type="protein sequence ID" value="OHF02791.1"/>
    <property type="molecule type" value="Genomic_DNA"/>
</dbReference>
<keyword evidence="2" id="KW-1185">Reference proteome</keyword>
<evidence type="ECO:0000313" key="2">
    <source>
        <dbReference type="Proteomes" id="UP000176998"/>
    </source>
</evidence>
<name>A0A1G4BMX3_9PEZI</name>
<gene>
    <name evidence="1" type="ORF">CORC01_01892</name>
</gene>